<sequence>MTEIRAALANRWPTIVIFMLFGPLLVMIADMALEQLSQEDGLSLARLRSWIVEDVFFVPRFLFILGAVPAGLLGALVAWRDSRGRTSGRLIAMLSAGLGLATAIFFARNLFVFTPPPFGAQLAIGGRAFVSVVLAGLVCYGLSRPFARPVLSQEER</sequence>
<dbReference type="RefSeq" id="WP_354551272.1">
    <property type="nucleotide sequence ID" value="NZ_JBEPSM010000001.1"/>
</dbReference>
<comment type="caution">
    <text evidence="2">The sequence shown here is derived from an EMBL/GenBank/DDBJ whole genome shotgun (WGS) entry which is preliminary data.</text>
</comment>
<feature type="transmembrane region" description="Helical" evidence="1">
    <location>
        <begin position="118"/>
        <end position="142"/>
    </location>
</feature>
<feature type="transmembrane region" description="Helical" evidence="1">
    <location>
        <begin position="12"/>
        <end position="33"/>
    </location>
</feature>
<protein>
    <submittedName>
        <fullName evidence="2">Uncharacterized protein</fullName>
    </submittedName>
</protein>
<keyword evidence="1" id="KW-0812">Transmembrane</keyword>
<gene>
    <name evidence="2" type="ORF">ABIE08_002429</name>
</gene>
<dbReference type="EMBL" id="JBEPSM010000001">
    <property type="protein sequence ID" value="MET4634516.1"/>
    <property type="molecule type" value="Genomic_DNA"/>
</dbReference>
<feature type="transmembrane region" description="Helical" evidence="1">
    <location>
        <begin position="91"/>
        <end position="112"/>
    </location>
</feature>
<evidence type="ECO:0000313" key="3">
    <source>
        <dbReference type="Proteomes" id="UP001549321"/>
    </source>
</evidence>
<keyword evidence="1" id="KW-1133">Transmembrane helix</keyword>
<keyword evidence="3" id="KW-1185">Reference proteome</keyword>
<organism evidence="2 3">
    <name type="scientific">Kaistia defluvii</name>
    <dbReference type="NCBI Taxonomy" id="410841"/>
    <lineage>
        <taxon>Bacteria</taxon>
        <taxon>Pseudomonadati</taxon>
        <taxon>Pseudomonadota</taxon>
        <taxon>Alphaproteobacteria</taxon>
        <taxon>Hyphomicrobiales</taxon>
        <taxon>Kaistiaceae</taxon>
        <taxon>Kaistia</taxon>
    </lineage>
</organism>
<reference evidence="2 3" key="1">
    <citation type="submission" date="2024-06" db="EMBL/GenBank/DDBJ databases">
        <title>Sorghum-associated microbial communities from plants grown in Nebraska, USA.</title>
        <authorList>
            <person name="Schachtman D."/>
        </authorList>
    </citation>
    <scope>NUCLEOTIDE SEQUENCE [LARGE SCALE GENOMIC DNA]</scope>
    <source>
        <strain evidence="2 3">3207</strain>
    </source>
</reference>
<proteinExistence type="predicted"/>
<feature type="transmembrane region" description="Helical" evidence="1">
    <location>
        <begin position="57"/>
        <end position="79"/>
    </location>
</feature>
<accession>A0ABV2R0D9</accession>
<evidence type="ECO:0000256" key="1">
    <source>
        <dbReference type="SAM" id="Phobius"/>
    </source>
</evidence>
<dbReference type="Proteomes" id="UP001549321">
    <property type="component" value="Unassembled WGS sequence"/>
</dbReference>
<name>A0ABV2R0D9_9HYPH</name>
<keyword evidence="1" id="KW-0472">Membrane</keyword>
<evidence type="ECO:0000313" key="2">
    <source>
        <dbReference type="EMBL" id="MET4634516.1"/>
    </source>
</evidence>